<keyword evidence="9" id="KW-1185">Reference proteome</keyword>
<dbReference type="InterPro" id="IPR024862">
    <property type="entry name" value="TRPV"/>
</dbReference>
<dbReference type="GO" id="GO:0005216">
    <property type="term" value="F:monoatomic ion channel activity"/>
    <property type="evidence" value="ECO:0007669"/>
    <property type="project" value="InterPro"/>
</dbReference>
<comment type="subcellular location">
    <subcellularLocation>
        <location evidence="1">Membrane</location>
        <topology evidence="1">Multi-pass membrane protein</topology>
    </subcellularLocation>
</comment>
<name>A0A433DFG4_9FUNG</name>
<dbReference type="Pfam" id="PF00520">
    <property type="entry name" value="Ion_trans"/>
    <property type="match status" value="1"/>
</dbReference>
<feature type="domain" description="Ion transport" evidence="7">
    <location>
        <begin position="912"/>
        <end position="1155"/>
    </location>
</feature>
<proteinExistence type="predicted"/>
<dbReference type="PANTHER" id="PTHR10582">
    <property type="entry name" value="TRANSIENT RECEPTOR POTENTIAL ION CHANNEL PROTEIN"/>
    <property type="match status" value="1"/>
</dbReference>
<dbReference type="InterPro" id="IPR005821">
    <property type="entry name" value="Ion_trans_dom"/>
</dbReference>
<feature type="transmembrane region" description="Helical" evidence="6">
    <location>
        <begin position="1126"/>
        <end position="1148"/>
    </location>
</feature>
<evidence type="ECO:0000313" key="9">
    <source>
        <dbReference type="Proteomes" id="UP000268093"/>
    </source>
</evidence>
<dbReference type="AlphaFoldDB" id="A0A433DFG4"/>
<evidence type="ECO:0000256" key="3">
    <source>
        <dbReference type="ARBA" id="ARBA00022737"/>
    </source>
</evidence>
<dbReference type="PANTHER" id="PTHR10582:SF2">
    <property type="entry name" value="INACTIVE"/>
    <property type="match status" value="1"/>
</dbReference>
<dbReference type="Proteomes" id="UP000268093">
    <property type="component" value="Unassembled WGS sequence"/>
</dbReference>
<evidence type="ECO:0000256" key="6">
    <source>
        <dbReference type="SAM" id="Phobius"/>
    </source>
</evidence>
<evidence type="ECO:0000256" key="2">
    <source>
        <dbReference type="ARBA" id="ARBA00022692"/>
    </source>
</evidence>
<evidence type="ECO:0000256" key="5">
    <source>
        <dbReference type="ARBA" id="ARBA00023136"/>
    </source>
</evidence>
<evidence type="ECO:0000256" key="1">
    <source>
        <dbReference type="ARBA" id="ARBA00004141"/>
    </source>
</evidence>
<protein>
    <recommendedName>
        <fullName evidence="7">Ion transport domain-containing protein</fullName>
    </recommendedName>
</protein>
<evidence type="ECO:0000259" key="7">
    <source>
        <dbReference type="Pfam" id="PF00520"/>
    </source>
</evidence>
<feature type="transmembrane region" description="Helical" evidence="6">
    <location>
        <begin position="1042"/>
        <end position="1064"/>
    </location>
</feature>
<comment type="caution">
    <text evidence="8">The sequence shown here is derived from an EMBL/GenBank/DDBJ whole genome shotgun (WGS) entry which is preliminary data.</text>
</comment>
<keyword evidence="5 6" id="KW-0472">Membrane</keyword>
<keyword evidence="2 6" id="KW-0812">Transmembrane</keyword>
<evidence type="ECO:0000313" key="8">
    <source>
        <dbReference type="EMBL" id="RUP49549.1"/>
    </source>
</evidence>
<feature type="transmembrane region" description="Helical" evidence="6">
    <location>
        <begin position="946"/>
        <end position="965"/>
    </location>
</feature>
<dbReference type="SUPFAM" id="SSF82171">
    <property type="entry name" value="DPP6 N-terminal domain-like"/>
    <property type="match status" value="1"/>
</dbReference>
<feature type="transmembrane region" description="Helical" evidence="6">
    <location>
        <begin position="977"/>
        <end position="996"/>
    </location>
</feature>
<evidence type="ECO:0000256" key="4">
    <source>
        <dbReference type="ARBA" id="ARBA00022989"/>
    </source>
</evidence>
<keyword evidence="4 6" id="KW-1133">Transmembrane helix</keyword>
<feature type="transmembrane region" description="Helical" evidence="6">
    <location>
        <begin position="1008"/>
        <end position="1036"/>
    </location>
</feature>
<dbReference type="GO" id="GO:0005886">
    <property type="term" value="C:plasma membrane"/>
    <property type="evidence" value="ECO:0007669"/>
    <property type="project" value="TreeGrafter"/>
</dbReference>
<keyword evidence="3" id="KW-0677">Repeat</keyword>
<sequence length="1222" mass="139216">MSEADGAYHVIQISSPNEHTTKPQSARMHLASSIINVELFTIPNKNLSAISLRHVTTLSVDNPAVAALRNQVTAATLDARESDDEIHYFKGSDCVSEEFYFEVTFKRERHPRSIWLGLASEKWFALNEIDDKFGSGLEAWGYELLTGSLRYRNIPYAHDPIFGNGDITVGFGVTRFKRDEEQYSSVYYVKDGEPGKEIIRQEYLPDSLYPVVRLRQPTSDLNINSTGPFTYQGRERHRHPHQTPIGLFECSPDRRYAASFSAADGILSVWCLRGPDPKFVKSISVPDFKFNANEDSDDPLQRNPYKQLSLAVSNTDGGDFPKLALSRYHATSPTDDCQVRFLNYTNQSRLPNKVAGRIHILDDGDTLLILGATCLFVVSMKSRSLLRTFDTKELNLGTAIPAIGLHIAPSADVERPLKPFGAHHFIWHRDANHLTMWHKRTGRLKQTFRFTFQVDTKYDYDEDHQLVFSPPNTTPQIMSLPLQNPPVRLPFEGQYSGQKQPCLEITGSKNRPKPNVQISGFRRRPVTVNPEPWNNRSLTCCWISEDRFVAVGRHSVQILNASLASYERIGIEFAWCLPSKNATMKGVDLVKTHDGKTLQQMVFMYEDDGKPYQEIVNVDVTRLSISPKHASRYLQLSLNYPDSVAACEHKDALNLALQSPKDMFLLNEIDFETKTSTLGHIVRGPPGDVVERMQVLFGANACRPRFYDDKLWNQSVLTDALDAQNFKAVEEIVKYCLKSVSTGNGADITSLEPGYVAIVLVALPAISRAKPLLAIWIAQYISNVQPSRLISSFDEAEFDSRKSRFSVFARVEQLKRLKPLERTSVGKFPTQLWLEKRRELLGAWWSKRRQPRPVRLCLSPLYGINHYPVGGWLFPPFQLSAFAQLAFQQSAVFDEPAFRAVVQYKWNTFAWRYYVVLLFLYISYSVIYLATVTMDSYGLMNPGIKWTLIVLTVLFLLVFHIYPLIIRWNSLTYWSSVYYWIDRTTFVLVLVSTILTSTDYGSSIDLQAWTVLALWLFIILSFRVFEGLGLFFTVLIGIMTRIGWLIIIMTAILFAFAHALWILLHQLNPKISAPDIGNSPNPNTTMPDNPFATFDGSLKLMWDFLSTDFAAIDGWNGGRSLDIMRILFTFVSTIVLLNVLIAILNSVYNDTRSQAQKTWIRNRAEFIATVEVFMMIPSQRQNRNWFPAVVFYEVTPDELCEYETVKSKIPWMNSQSGTNFKT</sequence>
<dbReference type="OrthoDB" id="310870at2759"/>
<feature type="transmembrane region" description="Helical" evidence="6">
    <location>
        <begin position="911"/>
        <end position="934"/>
    </location>
</feature>
<gene>
    <name evidence="8" type="ORF">BC936DRAFT_142261</name>
</gene>
<dbReference type="Gene3D" id="2.60.120.920">
    <property type="match status" value="1"/>
</dbReference>
<organism evidence="8 9">
    <name type="scientific">Jimgerdemannia flammicorona</name>
    <dbReference type="NCBI Taxonomy" id="994334"/>
    <lineage>
        <taxon>Eukaryota</taxon>
        <taxon>Fungi</taxon>
        <taxon>Fungi incertae sedis</taxon>
        <taxon>Mucoromycota</taxon>
        <taxon>Mucoromycotina</taxon>
        <taxon>Endogonomycetes</taxon>
        <taxon>Endogonales</taxon>
        <taxon>Endogonaceae</taxon>
        <taxon>Jimgerdemannia</taxon>
    </lineage>
</organism>
<reference evidence="8 9" key="1">
    <citation type="journal article" date="2018" name="New Phytol.">
        <title>Phylogenomics of Endogonaceae and evolution of mycorrhizas within Mucoromycota.</title>
        <authorList>
            <person name="Chang Y."/>
            <person name="Desiro A."/>
            <person name="Na H."/>
            <person name="Sandor L."/>
            <person name="Lipzen A."/>
            <person name="Clum A."/>
            <person name="Barry K."/>
            <person name="Grigoriev I.V."/>
            <person name="Martin F.M."/>
            <person name="Stajich J.E."/>
            <person name="Smith M.E."/>
            <person name="Bonito G."/>
            <person name="Spatafora J.W."/>
        </authorList>
    </citation>
    <scope>NUCLEOTIDE SEQUENCE [LARGE SCALE GENOMIC DNA]</scope>
    <source>
        <strain evidence="8 9">GMNB39</strain>
    </source>
</reference>
<dbReference type="InterPro" id="IPR043136">
    <property type="entry name" value="B30.2/SPRY_sf"/>
</dbReference>
<dbReference type="GO" id="GO:0098703">
    <property type="term" value="P:calcium ion import across plasma membrane"/>
    <property type="evidence" value="ECO:0007669"/>
    <property type="project" value="TreeGrafter"/>
</dbReference>
<dbReference type="EMBL" id="RBNI01002216">
    <property type="protein sequence ID" value="RUP49549.1"/>
    <property type="molecule type" value="Genomic_DNA"/>
</dbReference>
<accession>A0A433DFG4</accession>